<accession>A0A1D7XFB5</accession>
<evidence type="ECO:0000313" key="1">
    <source>
        <dbReference type="EMBL" id="AOQ27226.1"/>
    </source>
</evidence>
<keyword evidence="2" id="KW-1185">Reference proteome</keyword>
<dbReference type="Proteomes" id="UP000225358">
    <property type="component" value="Segment"/>
</dbReference>
<dbReference type="EMBL" id="KX552041">
    <property type="protein sequence ID" value="AOQ27226.1"/>
    <property type="molecule type" value="Genomic_DNA"/>
</dbReference>
<gene>
    <name evidence="1" type="ORF">ESCO13_00091</name>
</gene>
<proteinExistence type="predicted"/>
<name>A0A1D7XFB5_9CAUD</name>
<reference evidence="1" key="1">
    <citation type="submission" date="2017-02" db="EMBL/GenBank/DDBJ databases">
        <title>Complete genome sequence of two Escherichia coli phages, vB_EcoM_ ESCO5 and vB_EcoM_ESCO13, which are related to phAPEC8.</title>
        <authorList>
            <person name="Trotereau A."/>
            <person name="Gonnet M."/>
            <person name="Viardot A."/>
            <person name="Lalmanach A.-C."/>
            <person name="Guabiraba R."/>
            <person name="Chanteloup N."/>
            <person name="Schouler C."/>
        </authorList>
    </citation>
    <scope>NUCLEOTIDE SEQUENCE [LARGE SCALE GENOMIC DNA]</scope>
</reference>
<sequence>MGKLIMTVAIDFDEVDESLNLSLSTDVDGEMDNIEAATALFFKKAIEVYAEHAANQAVDYGGIVRALVHSTEGNDWED</sequence>
<organism evidence="1 2">
    <name type="scientific">Escherichia phage ESCO13</name>
    <dbReference type="NCBI Taxonomy" id="1881104"/>
    <lineage>
        <taxon>Viruses</taxon>
        <taxon>Duplodnaviria</taxon>
        <taxon>Heunggongvirae</taxon>
        <taxon>Uroviricota</taxon>
        <taxon>Caudoviricetes</taxon>
        <taxon>Stephanstirmvirinae</taxon>
        <taxon>Phapecoctavirus</taxon>
        <taxon>Phapecoctavirus ESCO13</taxon>
    </lineage>
</organism>
<protein>
    <submittedName>
        <fullName evidence="1">Uncharacterized protein</fullName>
    </submittedName>
</protein>
<evidence type="ECO:0000313" key="2">
    <source>
        <dbReference type="Proteomes" id="UP000225358"/>
    </source>
</evidence>